<dbReference type="CDD" id="cd19481">
    <property type="entry name" value="RecA-like_protease"/>
    <property type="match status" value="1"/>
</dbReference>
<evidence type="ECO:0000313" key="3">
    <source>
        <dbReference type="Proteomes" id="UP000241769"/>
    </source>
</evidence>
<dbReference type="AlphaFoldDB" id="A0A2P6NPJ5"/>
<reference evidence="2 3" key="1">
    <citation type="journal article" date="2018" name="Genome Biol. Evol.">
        <title>Multiple Roots of Fruiting Body Formation in Amoebozoa.</title>
        <authorList>
            <person name="Hillmann F."/>
            <person name="Forbes G."/>
            <person name="Novohradska S."/>
            <person name="Ferling I."/>
            <person name="Riege K."/>
            <person name="Groth M."/>
            <person name="Westermann M."/>
            <person name="Marz M."/>
            <person name="Spaller T."/>
            <person name="Winckler T."/>
            <person name="Schaap P."/>
            <person name="Glockner G."/>
        </authorList>
    </citation>
    <scope>NUCLEOTIDE SEQUENCE [LARGE SCALE GENOMIC DNA]</scope>
    <source>
        <strain evidence="2 3">Jena</strain>
    </source>
</reference>
<gene>
    <name evidence="2" type="ORF">PROFUN_06153</name>
</gene>
<protein>
    <recommendedName>
        <fullName evidence="1">AAA+ ATPase domain-containing protein</fullName>
    </recommendedName>
</protein>
<dbReference type="GO" id="GO:0016887">
    <property type="term" value="F:ATP hydrolysis activity"/>
    <property type="evidence" value="ECO:0007669"/>
    <property type="project" value="InterPro"/>
</dbReference>
<dbReference type="Gene3D" id="3.40.50.300">
    <property type="entry name" value="P-loop containing nucleotide triphosphate hydrolases"/>
    <property type="match status" value="1"/>
</dbReference>
<dbReference type="InterPro" id="IPR003959">
    <property type="entry name" value="ATPase_AAA_core"/>
</dbReference>
<dbReference type="OrthoDB" id="10042665at2759"/>
<dbReference type="InterPro" id="IPR027417">
    <property type="entry name" value="P-loop_NTPase"/>
</dbReference>
<feature type="domain" description="AAA+ ATPase" evidence="1">
    <location>
        <begin position="575"/>
        <end position="702"/>
    </location>
</feature>
<dbReference type="SMART" id="SM00382">
    <property type="entry name" value="AAA"/>
    <property type="match status" value="1"/>
</dbReference>
<dbReference type="Proteomes" id="UP000241769">
    <property type="component" value="Unassembled WGS sequence"/>
</dbReference>
<dbReference type="PANTHER" id="PTHR46411">
    <property type="entry name" value="FAMILY ATPASE, PUTATIVE-RELATED"/>
    <property type="match status" value="1"/>
</dbReference>
<dbReference type="STRING" id="1890364.A0A2P6NPJ5"/>
<dbReference type="InParanoid" id="A0A2P6NPJ5"/>
<keyword evidence="3" id="KW-1185">Reference proteome</keyword>
<dbReference type="SUPFAM" id="SSF52540">
    <property type="entry name" value="P-loop containing nucleoside triphosphate hydrolases"/>
    <property type="match status" value="1"/>
</dbReference>
<name>A0A2P6NPJ5_9EUKA</name>
<evidence type="ECO:0000313" key="2">
    <source>
        <dbReference type="EMBL" id="PRP85879.1"/>
    </source>
</evidence>
<organism evidence="2 3">
    <name type="scientific">Planoprotostelium fungivorum</name>
    <dbReference type="NCBI Taxonomy" id="1890364"/>
    <lineage>
        <taxon>Eukaryota</taxon>
        <taxon>Amoebozoa</taxon>
        <taxon>Evosea</taxon>
        <taxon>Variosea</taxon>
        <taxon>Cavosteliida</taxon>
        <taxon>Cavosteliaceae</taxon>
        <taxon>Planoprotostelium</taxon>
    </lineage>
</organism>
<comment type="caution">
    <text evidence="2">The sequence shown here is derived from an EMBL/GenBank/DDBJ whole genome shotgun (WGS) entry which is preliminary data.</text>
</comment>
<dbReference type="GO" id="GO:0005524">
    <property type="term" value="F:ATP binding"/>
    <property type="evidence" value="ECO:0007669"/>
    <property type="project" value="InterPro"/>
</dbReference>
<sequence>MDPMDTTQVGFAQLFENTLQKLELKELVEYLQCNHQDYHFTDKSEAVAEIIRFQHRSSAQLLLSTIGSPHLLVAGTSIRANDKVIISYTEKNGLRSLVGQLKTENLRTLCQTAGCLPSAVHLELTFSRSYVLLSVMFSLTPDRAFAEAFDPLSIDLQRSLSIAAGGGASGGPEDFLDILSEIFFWEERAQVIDTSNLHLDDVVLDGFAIVKRSSEGRPESIQFLGKAHKLNRLCNLISAETSHDEYEEDCDEEDSEEEYYHATHGDEFAHFNGQPQVEADNDSLLSSHPFRDILLCLPMLLTFTKDEKNCTEEEDDLDWYRRKAKTVTETVKNKRIKSHAMYRDTPGLQQLVDWAERVREKPQATVKVEDLAAMYRPFDIVQRDNDCEMVLFGWYTKVTGGLVLFHYQTIQVQVSSEGRYARYVKHNSISRDNLGYLPVLVGPEEHTKFIARGQTYCTLSQGNHFVSHRQGALIGVASSKVGRIMLEQRDNANACYEDEYSMNDIDHLLCVSTLQAFSFTHKCWTRVRVEDVEAIRFNEKAFDQLVLEPDRKTLVYGAVMRNRDISDDIIPGKGGSTVFLLHGPPGTGKTLTAEAVAETLKRPLYYVSMGELGTDPVTLETNLLNILNLASRWEAIVLMDEADIFLEQRDYRDVKRNAMVGVMMRLLEYYHGIFFLTSNRVQTFDRAFYSRITLALRYDSLDRETRCSVWKMLLGVKGLGHLDANVLCDVQMNGRQIKNCISLAKSVASSEGREVTYKDLVASSDICKDFVHEMKAMRDLEASPPPSKRFKTRE</sequence>
<dbReference type="PANTHER" id="PTHR46411:SF3">
    <property type="entry name" value="AAA+ ATPASE DOMAIN-CONTAINING PROTEIN"/>
    <property type="match status" value="1"/>
</dbReference>
<dbReference type="EMBL" id="MDYQ01000038">
    <property type="protein sequence ID" value="PRP85879.1"/>
    <property type="molecule type" value="Genomic_DNA"/>
</dbReference>
<dbReference type="InterPro" id="IPR003593">
    <property type="entry name" value="AAA+_ATPase"/>
</dbReference>
<accession>A0A2P6NPJ5</accession>
<proteinExistence type="predicted"/>
<dbReference type="Pfam" id="PF00004">
    <property type="entry name" value="AAA"/>
    <property type="match status" value="1"/>
</dbReference>
<evidence type="ECO:0000259" key="1">
    <source>
        <dbReference type="SMART" id="SM00382"/>
    </source>
</evidence>